<feature type="signal peptide" evidence="2">
    <location>
        <begin position="1"/>
        <end position="27"/>
    </location>
</feature>
<dbReference type="KEGG" id="elim:B2M23_12355"/>
<evidence type="ECO:0000256" key="2">
    <source>
        <dbReference type="SAM" id="SignalP"/>
    </source>
</evidence>
<dbReference type="InterPro" id="IPR003343">
    <property type="entry name" value="Big_2"/>
</dbReference>
<dbReference type="Gene3D" id="2.60.40.1080">
    <property type="match status" value="1"/>
</dbReference>
<keyword evidence="2" id="KW-0732">Signal</keyword>
<dbReference type="Proteomes" id="UP000192391">
    <property type="component" value="Chromosome"/>
</dbReference>
<evidence type="ECO:0000259" key="4">
    <source>
        <dbReference type="Pfam" id="PF18998"/>
    </source>
</evidence>
<dbReference type="InterPro" id="IPR042229">
    <property type="entry name" value="Listeria/Bacterioides_rpt_sf"/>
</dbReference>
<feature type="chain" id="PRO_5041937633" evidence="2">
    <location>
        <begin position="28"/>
        <end position="1058"/>
    </location>
</feature>
<organism evidence="5 6">
    <name type="scientific">Eubacterium limosum</name>
    <dbReference type="NCBI Taxonomy" id="1736"/>
    <lineage>
        <taxon>Bacteria</taxon>
        <taxon>Bacillati</taxon>
        <taxon>Bacillota</taxon>
        <taxon>Clostridia</taxon>
        <taxon>Eubacteriales</taxon>
        <taxon>Eubacteriaceae</taxon>
        <taxon>Eubacterium</taxon>
    </lineage>
</organism>
<accession>A0AAC9QV45</accession>
<reference evidence="6" key="1">
    <citation type="journal article" date="2017" name="Sci. Rep.">
        <title>Determination of the Genome and Primary Transcriptome of Syngas Fermenting Eubacterium limosum ATCC 8486.</title>
        <authorList>
            <person name="Song Y."/>
            <person name="Shin J."/>
            <person name="Jeong Y."/>
            <person name="Jin S."/>
            <person name="Lee J.K."/>
            <person name="Kim D.R."/>
            <person name="Kim S.C."/>
            <person name="Cho S."/>
            <person name="Cho B.K."/>
        </authorList>
    </citation>
    <scope>NUCLEOTIDE SEQUENCE [LARGE SCALE GENOMIC DNA]</scope>
    <source>
        <strain evidence="6">ATCC 8486</strain>
    </source>
</reference>
<sequence>MKKNSKRFLTALLAVLLVLLTMPAALAQNAREGDNPEIEIYCVGDDRAVAPGNTLELYSLAQSGDKIQSTWKVDNEEIATINEETGVLEGKKTGTVVVTATAKNDPDLTSSRSFLVDAGVCRILGKDSYPTFQDAINAAETGAVIEVFKNLDFKDEITIDKDLTLKTVEVSPNDKFYDRPLVMKRQSQSACLKVTDGTLTMGNLMWDGNRDNYSGSVAMLTIEKGASVNTSLNGNIYSASSSENGGGVLNRGTLTMTRSYVANCVSRQNGGAIYNEGTLNVVWSGFEKNAAQNGGAVYNTETGSVNILTKDYEDAWNTFRENIAANLGGGIYNAGSVQMDSGVFANNSGAKGSSIYQNGTLIMDNNPKKKIDLKNDEPDNLYLATGKVITLSGTEINNQSNIYITSEEMGPGKNVDVIKQQDGKEITSSYPFLSQDDNYSILFDSKNRSVLQLTGNSKIYVGPDGNDQADGYSVENAVKSLERAVAIGKEQRKFILCVLPENAKGETAVLGGTADVSRVLTEFISCDAQGNEIEDPQKANTVTRNNPTATVQIGDQGIVGISNIIFEGGSAEAQVPLFTVNGGNGSSLLLQKGTVIKNAKSTGDCGGMLIGVKGNVTMDSASILNCSATGENSVGGIKNSGDSQALSIESGTISGCSGTLAGGVYQGGFNEGTPSMRVTAGGVIDISKNYTAKGVINNIYLPKGSTLLYAAEELSDGSNIGITAEAVPTEKEPVLVVIGPENLEGPLPITMKGLTSDSDNYKFAYLDGDTKNKIGLELKQNFTIVAEVGDGGTINPAGSVAVKEGQNQSFAITPENGYEIADVMVDGKSIGAQAGYTFENITENHRISATFKVKTTEQYKIEVSSEGNGAAKASTDKAKKGTVVTLTATPDKGYQFKEWRVDAGGVKVENNQFTMADSDVKITAVFEKTPAPVPGEYTITINSDGNGTASADTAKAKAGTVVKLSQKTNKGYQFKEWKVEAGTVTIKDNQFTMPEGNVVIKAVFEKTVTPTPTPSPSPSPVNNVSTGITSNETSVYSAVVLLSVAGLMALVIKRKMKG</sequence>
<feature type="transmembrane region" description="Helical" evidence="1">
    <location>
        <begin position="1035"/>
        <end position="1052"/>
    </location>
</feature>
<gene>
    <name evidence="5" type="ORF">B2M23_12355</name>
</gene>
<dbReference type="Pfam" id="PF18998">
    <property type="entry name" value="Flg_new_2"/>
    <property type="match status" value="2"/>
</dbReference>
<feature type="domain" description="Bacterial repeat" evidence="4">
    <location>
        <begin position="937"/>
        <end position="1006"/>
    </location>
</feature>
<feature type="domain" description="Bacterial repeat" evidence="4">
    <location>
        <begin position="859"/>
        <end position="929"/>
    </location>
</feature>
<keyword evidence="1" id="KW-0812">Transmembrane</keyword>
<name>A0AAC9QV45_EUBLI</name>
<dbReference type="EMBL" id="CP019962">
    <property type="protein sequence ID" value="ARD66294.1"/>
    <property type="molecule type" value="Genomic_DNA"/>
</dbReference>
<dbReference type="Pfam" id="PF02368">
    <property type="entry name" value="Big_2"/>
    <property type="match status" value="1"/>
</dbReference>
<evidence type="ECO:0000313" key="6">
    <source>
        <dbReference type="Proteomes" id="UP000192391"/>
    </source>
</evidence>
<dbReference type="AlphaFoldDB" id="A0AAC9QV45"/>
<dbReference type="InterPro" id="IPR008964">
    <property type="entry name" value="Invasin/intimin_cell_adhesion"/>
</dbReference>
<dbReference type="SUPFAM" id="SSF51126">
    <property type="entry name" value="Pectin lyase-like"/>
    <property type="match status" value="1"/>
</dbReference>
<dbReference type="SUPFAM" id="SSF49373">
    <property type="entry name" value="Invasin/intimin cell-adhesion fragments"/>
    <property type="match status" value="1"/>
</dbReference>
<proteinExistence type="predicted"/>
<evidence type="ECO:0000256" key="1">
    <source>
        <dbReference type="SAM" id="Phobius"/>
    </source>
</evidence>
<dbReference type="InterPro" id="IPR044060">
    <property type="entry name" value="Bacterial_rp_domain"/>
</dbReference>
<dbReference type="InterPro" id="IPR011050">
    <property type="entry name" value="Pectin_lyase_fold/virulence"/>
</dbReference>
<dbReference type="Gene3D" id="2.60.40.4270">
    <property type="entry name" value="Listeria-Bacteroides repeat domain"/>
    <property type="match status" value="1"/>
</dbReference>
<keyword evidence="1" id="KW-1133">Transmembrane helix</keyword>
<evidence type="ECO:0000259" key="3">
    <source>
        <dbReference type="Pfam" id="PF02368"/>
    </source>
</evidence>
<keyword evidence="1" id="KW-0472">Membrane</keyword>
<evidence type="ECO:0000313" key="5">
    <source>
        <dbReference type="EMBL" id="ARD66294.1"/>
    </source>
</evidence>
<dbReference type="RefSeq" id="WP_038354138.1">
    <property type="nucleotide sequence ID" value="NZ_CP019962.1"/>
</dbReference>
<feature type="domain" description="BIG2" evidence="3">
    <location>
        <begin position="49"/>
        <end position="104"/>
    </location>
</feature>
<protein>
    <submittedName>
        <fullName evidence="5">Uncharacterized protein</fullName>
    </submittedName>
</protein>